<dbReference type="Proteomes" id="UP000574369">
    <property type="component" value="Unassembled WGS sequence"/>
</dbReference>
<reference evidence="3 4" key="1">
    <citation type="submission" date="2020-08" db="EMBL/GenBank/DDBJ databases">
        <title>Genomic Encyclopedia of Type Strains, Phase III (KMG-III): the genomes of soil and plant-associated and newly described type strains.</title>
        <authorList>
            <person name="Whitman W."/>
        </authorList>
    </citation>
    <scope>NUCLEOTIDE SEQUENCE [LARGE SCALE GENOMIC DNA]</scope>
    <source>
        <strain evidence="3 4">CECT 7247</strain>
    </source>
</reference>
<dbReference type="EMBL" id="JACHXO010000008">
    <property type="protein sequence ID" value="MBB3196666.1"/>
    <property type="molecule type" value="Genomic_DNA"/>
</dbReference>
<evidence type="ECO:0000313" key="4">
    <source>
        <dbReference type="Proteomes" id="UP000574369"/>
    </source>
</evidence>
<evidence type="ECO:0000313" key="3">
    <source>
        <dbReference type="EMBL" id="MBB3196666.1"/>
    </source>
</evidence>
<sequence length="268" mass="27289">MTALFNALGRREKRAVLMGALGAASLLTACGSPPVTSYYTLTPPPKPLNEPGITGSGVSGTTTASPATRPATASTAGTASTASTAGVAPSNATGSASAASAASAGPAGPAGPAWWIDVMPVGLPESLDQPQLVIRKSDSAVVVLEQARWSSPLSQELRGALSAQLSRRLGTQDVNGLSAPAGRDVLRIKVQIRRFEAWPGEQVHLAADWTIVQSTHQERRVSCHTELSQPAGADVGAVVQAQQRLVASLSDAVAAVAARWPQASCSAG</sequence>
<gene>
    <name evidence="3" type="ORF">FHS28_004088</name>
</gene>
<feature type="domain" description="ABC-type transport auxiliary lipoprotein component" evidence="2">
    <location>
        <begin position="102"/>
        <end position="254"/>
    </location>
</feature>
<dbReference type="RefSeq" id="WP_088453653.1">
    <property type="nucleotide sequence ID" value="NZ_JACHXO010000008.1"/>
</dbReference>
<evidence type="ECO:0000256" key="1">
    <source>
        <dbReference type="SAM" id="MobiDB-lite"/>
    </source>
</evidence>
<protein>
    <recommendedName>
        <fullName evidence="2">ABC-type transport auxiliary lipoprotein component domain-containing protein</fullName>
    </recommendedName>
</protein>
<evidence type="ECO:0000259" key="2">
    <source>
        <dbReference type="Pfam" id="PF03886"/>
    </source>
</evidence>
<feature type="compositionally biased region" description="Low complexity" evidence="1">
    <location>
        <begin position="59"/>
        <end position="104"/>
    </location>
</feature>
<dbReference type="Pfam" id="PF03886">
    <property type="entry name" value="ABC_trans_aux"/>
    <property type="match status" value="1"/>
</dbReference>
<name>A0ABR6GY49_9BURK</name>
<keyword evidence="4" id="KW-1185">Reference proteome</keyword>
<feature type="region of interest" description="Disordered" evidence="1">
    <location>
        <begin position="41"/>
        <end position="104"/>
    </location>
</feature>
<comment type="caution">
    <text evidence="3">The sequence shown here is derived from an EMBL/GenBank/DDBJ whole genome shotgun (WGS) entry which is preliminary data.</text>
</comment>
<dbReference type="SUPFAM" id="SSF159594">
    <property type="entry name" value="XCC0632-like"/>
    <property type="match status" value="1"/>
</dbReference>
<dbReference type="InterPro" id="IPR005586">
    <property type="entry name" value="ABC_trans_aux"/>
</dbReference>
<dbReference type="Gene3D" id="3.40.50.10610">
    <property type="entry name" value="ABC-type transport auxiliary lipoprotein component"/>
    <property type="match status" value="1"/>
</dbReference>
<organism evidence="3 4">
    <name type="scientific">Roseateles terrae</name>
    <dbReference type="NCBI Taxonomy" id="431060"/>
    <lineage>
        <taxon>Bacteria</taxon>
        <taxon>Pseudomonadati</taxon>
        <taxon>Pseudomonadota</taxon>
        <taxon>Betaproteobacteria</taxon>
        <taxon>Burkholderiales</taxon>
        <taxon>Sphaerotilaceae</taxon>
        <taxon>Roseateles</taxon>
    </lineage>
</organism>
<proteinExistence type="predicted"/>
<accession>A0ABR6GY49</accession>